<evidence type="ECO:0000256" key="2">
    <source>
        <dbReference type="ARBA" id="ARBA00022448"/>
    </source>
</evidence>
<keyword evidence="4 9" id="KW-0812">Transmembrane</keyword>
<feature type="transmembrane region" description="Helical" evidence="9">
    <location>
        <begin position="282"/>
        <end position="301"/>
    </location>
</feature>
<dbReference type="Gene3D" id="1.20.1560.10">
    <property type="entry name" value="ABC transporter type 1, transmembrane domain"/>
    <property type="match status" value="1"/>
</dbReference>
<dbReference type="PANTHER" id="PTHR43394">
    <property type="entry name" value="ATP-DEPENDENT PERMEASE MDL1, MITOCHONDRIAL"/>
    <property type="match status" value="1"/>
</dbReference>
<dbReference type="GO" id="GO:0005886">
    <property type="term" value="C:plasma membrane"/>
    <property type="evidence" value="ECO:0007669"/>
    <property type="project" value="UniProtKB-SubCell"/>
</dbReference>
<dbReference type="RefSeq" id="WP_132039099.1">
    <property type="nucleotide sequence ID" value="NZ_SLWU01000004.1"/>
</dbReference>
<evidence type="ECO:0000259" key="10">
    <source>
        <dbReference type="PROSITE" id="PS50893"/>
    </source>
</evidence>
<dbReference type="PROSITE" id="PS50893">
    <property type="entry name" value="ABC_TRANSPORTER_2"/>
    <property type="match status" value="1"/>
</dbReference>
<feature type="domain" description="ABC transporter" evidence="10">
    <location>
        <begin position="337"/>
        <end position="571"/>
    </location>
</feature>
<evidence type="ECO:0000313" key="13">
    <source>
        <dbReference type="Proteomes" id="UP000294886"/>
    </source>
</evidence>
<dbReference type="Gene3D" id="3.40.50.300">
    <property type="entry name" value="P-loop containing nucleotide triphosphate hydrolases"/>
    <property type="match status" value="1"/>
</dbReference>
<dbReference type="GO" id="GO:0016887">
    <property type="term" value="F:ATP hydrolysis activity"/>
    <property type="evidence" value="ECO:0007669"/>
    <property type="project" value="InterPro"/>
</dbReference>
<evidence type="ECO:0000256" key="9">
    <source>
        <dbReference type="SAM" id="Phobius"/>
    </source>
</evidence>
<evidence type="ECO:0000256" key="5">
    <source>
        <dbReference type="ARBA" id="ARBA00022741"/>
    </source>
</evidence>
<comment type="caution">
    <text evidence="12">The sequence shown here is derived from an EMBL/GenBank/DDBJ whole genome shotgun (WGS) entry which is preliminary data.</text>
</comment>
<keyword evidence="6 12" id="KW-0067">ATP-binding</keyword>
<dbReference type="PANTHER" id="PTHR43394:SF1">
    <property type="entry name" value="ATP-BINDING CASSETTE SUB-FAMILY B MEMBER 10, MITOCHONDRIAL"/>
    <property type="match status" value="1"/>
</dbReference>
<comment type="subcellular location">
    <subcellularLocation>
        <location evidence="1">Cell membrane</location>
        <topology evidence="1">Multi-pass membrane protein</topology>
    </subcellularLocation>
</comment>
<evidence type="ECO:0000256" key="4">
    <source>
        <dbReference type="ARBA" id="ARBA00022692"/>
    </source>
</evidence>
<sequence length="582" mass="66056">MKSFTTVIPFIKRHKWDYIIGIIFLLGVDLLQMIIPHLLGSVTDLFKSKDLTPKILLNYSLWIIGISLLVFAFRFIWRIKIMGMSRLLEKDLREELFSKLLTLSPQYYHEHKTGDLMAHATNDINAIRMAAGPGIIMSIDASFLSITIILIMIFTINFKLTLFALLPLPVLALVVNRFGKIIHARFTKVQEAFASLTDKVQESISGIRVIKAFVQEKEEIENFRQENFRNFLANMNMIKIWGLFDPTVQFLAALSFTIALLYGGTQVIRGVISLGEFVAFTAYLGMLIWPMMAFGWVINIFQRGAASMERINVILNEVPEITDKFADPNITTIKGDIEIKNLTFSYKKDLPPVLKNINLKIPRGKTLAIIGKTGSGKSTLVNLIARLYTVPCDKIFIDGHDINEIPLKVLRENIGFVPQDNFIFSDTIANNIAFTKEEPLEKIQKFAEMADVHKDIVEFPQQYDTVVGERGVTLSGGQKQRIAIARALIKDPKILILDDSLSAVDTNTEERILNNLKEFMKDRTTIIVSHRISTIKNADEIIVLDEGEIVERGTHEELLNLKGLYYSIYEKQQLEEAIQKEG</sequence>
<dbReference type="InterPro" id="IPR039421">
    <property type="entry name" value="Type_1_exporter"/>
</dbReference>
<dbReference type="InterPro" id="IPR003593">
    <property type="entry name" value="AAA+_ATPase"/>
</dbReference>
<evidence type="ECO:0000313" key="12">
    <source>
        <dbReference type="EMBL" id="TCO68032.1"/>
    </source>
</evidence>
<feature type="transmembrane region" description="Helical" evidence="9">
    <location>
        <begin position="18"/>
        <end position="39"/>
    </location>
</feature>
<dbReference type="GO" id="GO:0005524">
    <property type="term" value="F:ATP binding"/>
    <property type="evidence" value="ECO:0007669"/>
    <property type="project" value="UniProtKB-KW"/>
</dbReference>
<dbReference type="InterPro" id="IPR011527">
    <property type="entry name" value="ABC1_TM_dom"/>
</dbReference>
<evidence type="ECO:0000256" key="1">
    <source>
        <dbReference type="ARBA" id="ARBA00004651"/>
    </source>
</evidence>
<dbReference type="Pfam" id="PF00005">
    <property type="entry name" value="ABC_tran"/>
    <property type="match status" value="1"/>
</dbReference>
<dbReference type="AlphaFoldDB" id="A0A4R2K7L9"/>
<name>A0A4R2K7L9_9THEO</name>
<keyword evidence="5" id="KW-0547">Nucleotide-binding</keyword>
<dbReference type="InterPro" id="IPR017871">
    <property type="entry name" value="ABC_transporter-like_CS"/>
</dbReference>
<keyword evidence="2" id="KW-0813">Transport</keyword>
<dbReference type="Proteomes" id="UP000294886">
    <property type="component" value="Unassembled WGS sequence"/>
</dbReference>
<feature type="transmembrane region" description="Helical" evidence="9">
    <location>
        <begin position="160"/>
        <end position="178"/>
    </location>
</feature>
<accession>A0A4R2K7L9</accession>
<dbReference type="InterPro" id="IPR003439">
    <property type="entry name" value="ABC_transporter-like_ATP-bd"/>
</dbReference>
<evidence type="ECO:0000256" key="3">
    <source>
        <dbReference type="ARBA" id="ARBA00022475"/>
    </source>
</evidence>
<evidence type="ECO:0000259" key="11">
    <source>
        <dbReference type="PROSITE" id="PS50929"/>
    </source>
</evidence>
<dbReference type="PROSITE" id="PS00211">
    <property type="entry name" value="ABC_TRANSPORTER_1"/>
    <property type="match status" value="1"/>
</dbReference>
<keyword evidence="3" id="KW-1003">Cell membrane</keyword>
<feature type="transmembrane region" description="Helical" evidence="9">
    <location>
        <begin position="240"/>
        <end position="262"/>
    </location>
</feature>
<dbReference type="Pfam" id="PF00664">
    <property type="entry name" value="ABC_membrane"/>
    <property type="match status" value="1"/>
</dbReference>
<proteinExistence type="predicted"/>
<reference evidence="12 13" key="1">
    <citation type="submission" date="2019-03" db="EMBL/GenBank/DDBJ databases">
        <title>Genomic Encyclopedia of Type Strains, Phase IV (KMG-IV): sequencing the most valuable type-strain genomes for metagenomic binning, comparative biology and taxonomic classification.</title>
        <authorList>
            <person name="Goeker M."/>
        </authorList>
    </citation>
    <scope>NUCLEOTIDE SEQUENCE [LARGE SCALE GENOMIC DNA]</scope>
    <source>
        <strain evidence="12 13">DSM 13054</strain>
    </source>
</reference>
<dbReference type="PROSITE" id="PS50929">
    <property type="entry name" value="ABC_TM1F"/>
    <property type="match status" value="1"/>
</dbReference>
<protein>
    <submittedName>
        <fullName evidence="12">ATP-binding cassette subfamily B protein</fullName>
    </submittedName>
</protein>
<feature type="transmembrane region" description="Helical" evidence="9">
    <location>
        <begin position="135"/>
        <end position="154"/>
    </location>
</feature>
<dbReference type="FunFam" id="1.20.1560.10:FF:000011">
    <property type="entry name" value="Multidrug ABC transporter ATP-binding protein"/>
    <property type="match status" value="1"/>
</dbReference>
<dbReference type="EMBL" id="SLWU01000004">
    <property type="protein sequence ID" value="TCO68032.1"/>
    <property type="molecule type" value="Genomic_DNA"/>
</dbReference>
<dbReference type="CDD" id="cd18541">
    <property type="entry name" value="ABC_6TM_TmrB_like"/>
    <property type="match status" value="1"/>
</dbReference>
<feature type="domain" description="ABC transmembrane type-1" evidence="11">
    <location>
        <begin position="19"/>
        <end position="303"/>
    </location>
</feature>
<keyword evidence="7 9" id="KW-1133">Transmembrane helix</keyword>
<dbReference type="InterPro" id="IPR036640">
    <property type="entry name" value="ABC1_TM_sf"/>
</dbReference>
<dbReference type="GO" id="GO:0015421">
    <property type="term" value="F:ABC-type oligopeptide transporter activity"/>
    <property type="evidence" value="ECO:0007669"/>
    <property type="project" value="TreeGrafter"/>
</dbReference>
<evidence type="ECO:0000256" key="8">
    <source>
        <dbReference type="ARBA" id="ARBA00023136"/>
    </source>
</evidence>
<dbReference type="SMART" id="SM00382">
    <property type="entry name" value="AAA"/>
    <property type="match status" value="1"/>
</dbReference>
<organism evidence="12 13">
    <name type="scientific">Caldanaerobacter subterraneus</name>
    <dbReference type="NCBI Taxonomy" id="911092"/>
    <lineage>
        <taxon>Bacteria</taxon>
        <taxon>Bacillati</taxon>
        <taxon>Bacillota</taxon>
        <taxon>Clostridia</taxon>
        <taxon>Thermoanaerobacterales</taxon>
        <taxon>Thermoanaerobacteraceae</taxon>
        <taxon>Caldanaerobacter</taxon>
    </lineage>
</organism>
<evidence type="ECO:0000256" key="6">
    <source>
        <dbReference type="ARBA" id="ARBA00022840"/>
    </source>
</evidence>
<dbReference type="FunFam" id="3.40.50.300:FF:000221">
    <property type="entry name" value="Multidrug ABC transporter ATP-binding protein"/>
    <property type="match status" value="1"/>
</dbReference>
<evidence type="ECO:0000256" key="7">
    <source>
        <dbReference type="ARBA" id="ARBA00022989"/>
    </source>
</evidence>
<gene>
    <name evidence="12" type="ORF">EV203_104119</name>
</gene>
<dbReference type="SUPFAM" id="SSF90123">
    <property type="entry name" value="ABC transporter transmembrane region"/>
    <property type="match status" value="1"/>
</dbReference>
<feature type="transmembrane region" description="Helical" evidence="9">
    <location>
        <begin position="59"/>
        <end position="77"/>
    </location>
</feature>
<dbReference type="SUPFAM" id="SSF52540">
    <property type="entry name" value="P-loop containing nucleoside triphosphate hydrolases"/>
    <property type="match status" value="1"/>
</dbReference>
<keyword evidence="8 9" id="KW-0472">Membrane</keyword>
<dbReference type="InterPro" id="IPR027417">
    <property type="entry name" value="P-loop_NTPase"/>
</dbReference>